<organism evidence="3 4">
    <name type="scientific">Pontibacter populi</name>
    <dbReference type="NCBI Taxonomy" id="890055"/>
    <lineage>
        <taxon>Bacteria</taxon>
        <taxon>Pseudomonadati</taxon>
        <taxon>Bacteroidota</taxon>
        <taxon>Cytophagia</taxon>
        <taxon>Cytophagales</taxon>
        <taxon>Hymenobacteraceae</taxon>
        <taxon>Pontibacter</taxon>
    </lineage>
</organism>
<protein>
    <submittedName>
        <fullName evidence="3">Phosphatase PAP2 family protein</fullName>
    </submittedName>
</protein>
<feature type="signal peptide" evidence="1">
    <location>
        <begin position="1"/>
        <end position="20"/>
    </location>
</feature>
<evidence type="ECO:0000313" key="3">
    <source>
        <dbReference type="EMBL" id="MBW3364140.1"/>
    </source>
</evidence>
<gene>
    <name evidence="3" type="ORF">KYK27_03740</name>
</gene>
<evidence type="ECO:0000256" key="1">
    <source>
        <dbReference type="SAM" id="SignalP"/>
    </source>
</evidence>
<dbReference type="Gene3D" id="1.20.144.10">
    <property type="entry name" value="Phosphatidic acid phosphatase type 2/haloperoxidase"/>
    <property type="match status" value="1"/>
</dbReference>
<evidence type="ECO:0000313" key="4">
    <source>
        <dbReference type="Proteomes" id="UP000774935"/>
    </source>
</evidence>
<name>A0ABS6X816_9BACT</name>
<dbReference type="EMBL" id="JAHWXQ010000001">
    <property type="protein sequence ID" value="MBW3364140.1"/>
    <property type="molecule type" value="Genomic_DNA"/>
</dbReference>
<keyword evidence="1" id="KW-0732">Signal</keyword>
<evidence type="ECO:0000259" key="2">
    <source>
        <dbReference type="Pfam" id="PF01569"/>
    </source>
</evidence>
<dbReference type="Pfam" id="PF01569">
    <property type="entry name" value="PAP2"/>
    <property type="match status" value="1"/>
</dbReference>
<dbReference type="SUPFAM" id="SSF48317">
    <property type="entry name" value="Acid phosphatase/Vanadium-dependent haloperoxidase"/>
    <property type="match status" value="1"/>
</dbReference>
<dbReference type="InterPro" id="IPR036938">
    <property type="entry name" value="PAP2/HPO_sf"/>
</dbReference>
<dbReference type="Proteomes" id="UP000774935">
    <property type="component" value="Unassembled WGS sequence"/>
</dbReference>
<feature type="chain" id="PRO_5047133891" evidence="1">
    <location>
        <begin position="21"/>
        <end position="273"/>
    </location>
</feature>
<reference evidence="3 4" key="1">
    <citation type="submission" date="2021-07" db="EMBL/GenBank/DDBJ databases">
        <authorList>
            <person name="Kim M.K."/>
        </authorList>
    </citation>
    <scope>NUCLEOTIDE SEQUENCE [LARGE SCALE GENOMIC DNA]</scope>
    <source>
        <strain evidence="3 4">HLY7-15</strain>
    </source>
</reference>
<accession>A0ABS6X816</accession>
<dbReference type="RefSeq" id="WP_199108679.1">
    <property type="nucleotide sequence ID" value="NZ_JAHWXQ010000001.1"/>
</dbReference>
<feature type="domain" description="Phosphatidic acid phosphatase type 2/haloperoxidase" evidence="2">
    <location>
        <begin position="119"/>
        <end position="243"/>
    </location>
</feature>
<keyword evidence="4" id="KW-1185">Reference proteome</keyword>
<sequence length="273" mass="29017">MKSIISLLTIFTILVCPAMAQENNSPYKTRFAVDAPVIAAGVGLSAYGLSLIQDKEGFTEAEVLALNKNDVNSFDRFSAGYHSKSAKKASDFPFYGSFAMPFAMMLNKNVGQKAGQVLVLYIETMAVTGTLFTLANGNTERARPLVYSNEVDMGDRTEANAQNSFFAGHTAATAAASFFAAKVFHDFNPDSGARPYVWAVAAAVPATVGYLRLKAGKHFLSDNLIGYTVGAASGILIPQLHKKTNNTGISLAPTVIPTFNGAAAQGANLSYTF</sequence>
<comment type="caution">
    <text evidence="3">The sequence shown here is derived from an EMBL/GenBank/DDBJ whole genome shotgun (WGS) entry which is preliminary data.</text>
</comment>
<proteinExistence type="predicted"/>
<dbReference type="InterPro" id="IPR000326">
    <property type="entry name" value="PAP2/HPO"/>
</dbReference>